<dbReference type="CDD" id="cd03801">
    <property type="entry name" value="GT4_PimA-like"/>
    <property type="match status" value="1"/>
</dbReference>
<dbReference type="InterPro" id="IPR001296">
    <property type="entry name" value="Glyco_trans_1"/>
</dbReference>
<dbReference type="PANTHER" id="PTHR12526:SF636">
    <property type="entry name" value="BLL3647 PROTEIN"/>
    <property type="match status" value="1"/>
</dbReference>
<proteinExistence type="predicted"/>
<dbReference type="Pfam" id="PF13439">
    <property type="entry name" value="Glyco_transf_4"/>
    <property type="match status" value="1"/>
</dbReference>
<dbReference type="InterPro" id="IPR028098">
    <property type="entry name" value="Glyco_trans_4-like_N"/>
</dbReference>
<comment type="caution">
    <text evidence="3">The sequence shown here is derived from an EMBL/GenBank/DDBJ whole genome shotgun (WGS) entry which is preliminary data.</text>
</comment>
<dbReference type="EC" id="2.4.-.-" evidence="3"/>
<accession>A0ABV4WAK0</accession>
<keyword evidence="4" id="KW-1185">Reference proteome</keyword>
<keyword evidence="3" id="KW-0328">Glycosyltransferase</keyword>
<dbReference type="Gene3D" id="3.40.50.2000">
    <property type="entry name" value="Glycogen Phosphorylase B"/>
    <property type="match status" value="2"/>
</dbReference>
<feature type="domain" description="Glycosyltransferase subfamily 4-like N-terminal" evidence="2">
    <location>
        <begin position="13"/>
        <end position="145"/>
    </location>
</feature>
<dbReference type="Pfam" id="PF00534">
    <property type="entry name" value="Glycos_transf_1"/>
    <property type="match status" value="1"/>
</dbReference>
<protein>
    <submittedName>
        <fullName evidence="3">Glycosyltransferase family 4 protein</fullName>
        <ecNumber evidence="3">2.4.-.-</ecNumber>
    </submittedName>
</protein>
<organism evidence="3 4">
    <name type="scientific">Marinobacter shengliensis</name>
    <dbReference type="NCBI Taxonomy" id="1389223"/>
    <lineage>
        <taxon>Bacteria</taxon>
        <taxon>Pseudomonadati</taxon>
        <taxon>Pseudomonadota</taxon>
        <taxon>Gammaproteobacteria</taxon>
        <taxon>Pseudomonadales</taxon>
        <taxon>Marinobacteraceae</taxon>
        <taxon>Marinobacter</taxon>
    </lineage>
</organism>
<gene>
    <name evidence="3" type="ORF">ACE05E_15865</name>
</gene>
<dbReference type="EMBL" id="JBHFLD010000025">
    <property type="protein sequence ID" value="MFB2716958.1"/>
    <property type="molecule type" value="Genomic_DNA"/>
</dbReference>
<keyword evidence="3" id="KW-0808">Transferase</keyword>
<dbReference type="GO" id="GO:0016757">
    <property type="term" value="F:glycosyltransferase activity"/>
    <property type="evidence" value="ECO:0007669"/>
    <property type="project" value="UniProtKB-KW"/>
</dbReference>
<sequence>MHICHVNLAGGFSGGERQTVNLIRELAKRGIQQSLVARPGSRLWAELESIQSLGRRETAHFLLGHGKGDWDLVHCHDGKSVYWAWIESRLRRTPYVVTRRVDNPIGTGRLTSAAYGGAATVVCLSSAIESVVQQRLGRVDTVIIPSSFSGFPAAPDAVEAIRQQYPAKRLVGQVGRLLKHKGYHITIEAARLLGSLRPDVQFIFLGEGPDEQWLKSQAQGLPNVSFLGHKDNVGDWLAALDVFVFPSLSEGLGSTILEAMQHRVPVVGAKAGGIPDLISDKANGLLVSPGDPEALASAIQFILDNPEQAAAFADAAQAGLTAFSPASVAERYLGLYSATLQSQGGG</sequence>
<evidence type="ECO:0000259" key="2">
    <source>
        <dbReference type="Pfam" id="PF13439"/>
    </source>
</evidence>
<feature type="domain" description="Glycosyl transferase family 1" evidence="1">
    <location>
        <begin position="166"/>
        <end position="317"/>
    </location>
</feature>
<dbReference type="SUPFAM" id="SSF53756">
    <property type="entry name" value="UDP-Glycosyltransferase/glycogen phosphorylase"/>
    <property type="match status" value="1"/>
</dbReference>
<dbReference type="Proteomes" id="UP001576762">
    <property type="component" value="Unassembled WGS sequence"/>
</dbReference>
<dbReference type="RefSeq" id="WP_374815280.1">
    <property type="nucleotide sequence ID" value="NZ_JBHFLD010000025.1"/>
</dbReference>
<dbReference type="PANTHER" id="PTHR12526">
    <property type="entry name" value="GLYCOSYLTRANSFERASE"/>
    <property type="match status" value="1"/>
</dbReference>
<evidence type="ECO:0000313" key="4">
    <source>
        <dbReference type="Proteomes" id="UP001576762"/>
    </source>
</evidence>
<evidence type="ECO:0000313" key="3">
    <source>
        <dbReference type="EMBL" id="MFB2716958.1"/>
    </source>
</evidence>
<name>A0ABV4WAK0_9GAMM</name>
<evidence type="ECO:0000259" key="1">
    <source>
        <dbReference type="Pfam" id="PF00534"/>
    </source>
</evidence>
<reference evidence="3 4" key="1">
    <citation type="submission" date="2024-09" db="EMBL/GenBank/DDBJ databases">
        <title>Draft genome sequences of 6 high pH adapted Marinobacter shengliensis sp. isolated from Mariana forearc serpentinite mud volcanoes.</title>
        <authorList>
            <person name="Elkassas S."/>
            <person name="Serres M."/>
            <person name="Michael N."/>
            <person name="Amina P."/>
            <person name="Teodora Z."/>
            <person name="Julie H."/>
        </authorList>
    </citation>
    <scope>NUCLEOTIDE SEQUENCE [LARGE SCALE GENOMIC DNA]</scope>
    <source>
        <strain evidence="3 4">EB4</strain>
    </source>
</reference>